<feature type="compositionally biased region" description="Polar residues" evidence="1">
    <location>
        <begin position="12"/>
        <end position="27"/>
    </location>
</feature>
<name>A0A6N4V2G7_9MYCO</name>
<feature type="region of interest" description="Disordered" evidence="1">
    <location>
        <begin position="1"/>
        <end position="27"/>
    </location>
</feature>
<evidence type="ECO:0000256" key="1">
    <source>
        <dbReference type="SAM" id="MobiDB-lite"/>
    </source>
</evidence>
<dbReference type="AlphaFoldDB" id="A0A6N4V2G7"/>
<proteinExistence type="predicted"/>
<gene>
    <name evidence="2" type="ORF">MPOR_00100</name>
</gene>
<sequence>MAIVDRLWPNAASRSTQTGPNGSASNNRGAEAVIWVPVRPHHAGGIPLCDQSSVRSDKLRTAAWSIGGWAGAVICSFKLARRD</sequence>
<dbReference type="Proteomes" id="UP000466785">
    <property type="component" value="Chromosome"/>
</dbReference>
<keyword evidence="3" id="KW-1185">Reference proteome</keyword>
<dbReference type="EMBL" id="AP022570">
    <property type="protein sequence ID" value="BBX48984.1"/>
    <property type="molecule type" value="Genomic_DNA"/>
</dbReference>
<reference evidence="2 3" key="1">
    <citation type="journal article" date="2019" name="Emerg. Microbes Infect.">
        <title>Comprehensive subspecies identification of 175 nontuberculous mycobacteria species based on 7547 genomic profiles.</title>
        <authorList>
            <person name="Matsumoto Y."/>
            <person name="Kinjo T."/>
            <person name="Motooka D."/>
            <person name="Nabeya D."/>
            <person name="Jung N."/>
            <person name="Uechi K."/>
            <person name="Horii T."/>
            <person name="Iida T."/>
            <person name="Fujita J."/>
            <person name="Nakamura S."/>
        </authorList>
    </citation>
    <scope>NUCLEOTIDE SEQUENCE [LARGE SCALE GENOMIC DNA]</scope>
    <source>
        <strain evidence="2 3">JCM 12603</strain>
    </source>
</reference>
<accession>A0A6N4V2G7</accession>
<evidence type="ECO:0000313" key="3">
    <source>
        <dbReference type="Proteomes" id="UP000466785"/>
    </source>
</evidence>
<evidence type="ECO:0000313" key="2">
    <source>
        <dbReference type="EMBL" id="BBX48984.1"/>
    </source>
</evidence>
<organism evidence="2 3">
    <name type="scientific">Mycolicibacterium poriferae</name>
    <dbReference type="NCBI Taxonomy" id="39694"/>
    <lineage>
        <taxon>Bacteria</taxon>
        <taxon>Bacillati</taxon>
        <taxon>Actinomycetota</taxon>
        <taxon>Actinomycetes</taxon>
        <taxon>Mycobacteriales</taxon>
        <taxon>Mycobacteriaceae</taxon>
        <taxon>Mycolicibacterium</taxon>
    </lineage>
</organism>
<protein>
    <submittedName>
        <fullName evidence="2">Uncharacterized protein</fullName>
    </submittedName>
</protein>
<dbReference type="KEGG" id="mpof:MPOR_00100"/>